<keyword evidence="5" id="KW-1185">Reference proteome</keyword>
<feature type="domain" description="DUF3533" evidence="3">
    <location>
        <begin position="45"/>
        <end position="408"/>
    </location>
</feature>
<sequence length="446" mass="48818">MPEPISSSSSSVSTMEEKPWRFSDKTMEVAAARSIYLKIFMGGAFMTILTIFAVFSIFWGSLWKIPAHNLHGWVVDFDEGTIGQGVAQALASQPAGSRITWTVVPASQFLNGPSEVGRDVLEEHTWVAVTINPGTTARLTASISSPNSSYDGTEAITIYATEARNENAFRSLIRPSVQATLEAISRAIAIQTAERVATAQNLGQLLTTSPQTVTAPVGYRIQNMAPFDQPVASAVTFVGLLYQLILSFFIVMIGLSAREVSGLEKSLSTWSLIKLRLVSSFAAYFIMALFYSLLSLAFQLNVSRKFGHSGFLIFWMLNYAGMLAVGLALESLSTLLTTRGIPFFMLTWIITNVSVCVFPIEVMPNIFRYGHAAPFYNVSRAMRTIIFSTKNVVGQTFGILAVWIVISCITLPLIQIVVRRRQAKTAAKPEASAQDIAQPNNEKNPA</sequence>
<dbReference type="PANTHER" id="PTHR34814:SF1">
    <property type="entry name" value="NITROSOGUANIDINE RESISTANCE PROTEIN SNG1"/>
    <property type="match status" value="1"/>
</dbReference>
<keyword evidence="2" id="KW-0812">Transmembrane</keyword>
<dbReference type="EMBL" id="CACVBS010000039">
    <property type="protein sequence ID" value="CAA7263443.1"/>
    <property type="molecule type" value="Genomic_DNA"/>
</dbReference>
<reference evidence="4 5" key="1">
    <citation type="submission" date="2020-01" db="EMBL/GenBank/DDBJ databases">
        <authorList>
            <person name="Gupta K D."/>
        </authorList>
    </citation>
    <scope>NUCLEOTIDE SEQUENCE [LARGE SCALE GENOMIC DNA]</scope>
</reference>
<dbReference type="AlphaFoldDB" id="A0A8S0WJ09"/>
<name>A0A8S0WJ09_CYCAE</name>
<dbReference type="OrthoDB" id="2140105at2759"/>
<dbReference type="Proteomes" id="UP000467700">
    <property type="component" value="Unassembled WGS sequence"/>
</dbReference>
<feature type="transmembrane region" description="Helical" evidence="2">
    <location>
        <begin position="277"/>
        <end position="298"/>
    </location>
</feature>
<dbReference type="PANTHER" id="PTHR34814">
    <property type="entry name" value="NITROSOGUANIDINE RESISTANCE PROTEIN SNG1"/>
    <property type="match status" value="1"/>
</dbReference>
<feature type="transmembrane region" description="Helical" evidence="2">
    <location>
        <begin position="35"/>
        <end position="59"/>
    </location>
</feature>
<dbReference type="Pfam" id="PF12051">
    <property type="entry name" value="DUF3533"/>
    <property type="match status" value="1"/>
</dbReference>
<evidence type="ECO:0000256" key="1">
    <source>
        <dbReference type="SAM" id="MobiDB-lite"/>
    </source>
</evidence>
<protein>
    <recommendedName>
        <fullName evidence="3">DUF3533 domain-containing protein</fullName>
    </recommendedName>
</protein>
<feature type="transmembrane region" description="Helical" evidence="2">
    <location>
        <begin position="397"/>
        <end position="418"/>
    </location>
</feature>
<evidence type="ECO:0000259" key="3">
    <source>
        <dbReference type="Pfam" id="PF12051"/>
    </source>
</evidence>
<keyword evidence="2" id="KW-1133">Transmembrane helix</keyword>
<keyword evidence="2" id="KW-0472">Membrane</keyword>
<accession>A0A8S0WJ09</accession>
<dbReference type="GO" id="GO:0016020">
    <property type="term" value="C:membrane"/>
    <property type="evidence" value="ECO:0007669"/>
    <property type="project" value="TreeGrafter"/>
</dbReference>
<feature type="transmembrane region" description="Helical" evidence="2">
    <location>
        <begin position="231"/>
        <end position="256"/>
    </location>
</feature>
<organism evidence="4 5">
    <name type="scientific">Cyclocybe aegerita</name>
    <name type="common">Black poplar mushroom</name>
    <name type="synonym">Agrocybe aegerita</name>
    <dbReference type="NCBI Taxonomy" id="1973307"/>
    <lineage>
        <taxon>Eukaryota</taxon>
        <taxon>Fungi</taxon>
        <taxon>Dikarya</taxon>
        <taxon>Basidiomycota</taxon>
        <taxon>Agaricomycotina</taxon>
        <taxon>Agaricomycetes</taxon>
        <taxon>Agaricomycetidae</taxon>
        <taxon>Agaricales</taxon>
        <taxon>Agaricineae</taxon>
        <taxon>Bolbitiaceae</taxon>
        <taxon>Cyclocybe</taxon>
    </lineage>
</organism>
<comment type="caution">
    <text evidence="4">The sequence shown here is derived from an EMBL/GenBank/DDBJ whole genome shotgun (WGS) entry which is preliminary data.</text>
</comment>
<gene>
    <name evidence="4" type="ORF">AAE3_LOCUS5723</name>
</gene>
<feature type="region of interest" description="Disordered" evidence="1">
    <location>
        <begin position="427"/>
        <end position="446"/>
    </location>
</feature>
<feature type="transmembrane region" description="Helical" evidence="2">
    <location>
        <begin position="341"/>
        <end position="360"/>
    </location>
</feature>
<proteinExistence type="predicted"/>
<evidence type="ECO:0000256" key="2">
    <source>
        <dbReference type="SAM" id="Phobius"/>
    </source>
</evidence>
<evidence type="ECO:0000313" key="4">
    <source>
        <dbReference type="EMBL" id="CAA7263443.1"/>
    </source>
</evidence>
<dbReference type="InterPro" id="IPR053001">
    <property type="entry name" value="MNNG_permease-like"/>
</dbReference>
<feature type="transmembrane region" description="Helical" evidence="2">
    <location>
        <begin position="310"/>
        <end position="329"/>
    </location>
</feature>
<evidence type="ECO:0000313" key="5">
    <source>
        <dbReference type="Proteomes" id="UP000467700"/>
    </source>
</evidence>
<dbReference type="InterPro" id="IPR022703">
    <property type="entry name" value="DUF3533"/>
</dbReference>
<feature type="compositionally biased region" description="Polar residues" evidence="1">
    <location>
        <begin position="435"/>
        <end position="446"/>
    </location>
</feature>